<dbReference type="RefSeq" id="WP_243803230.1">
    <property type="nucleotide sequence ID" value="NZ_JALHAT010000072.1"/>
</dbReference>
<dbReference type="Pfam" id="PF00115">
    <property type="entry name" value="COX1"/>
    <property type="match status" value="1"/>
</dbReference>
<evidence type="ECO:0000313" key="3">
    <source>
        <dbReference type="Proteomes" id="UP001162802"/>
    </source>
</evidence>
<evidence type="ECO:0000313" key="2">
    <source>
        <dbReference type="EMBL" id="MCJ1962907.1"/>
    </source>
</evidence>
<gene>
    <name evidence="2" type="ORF">MTR65_19670</name>
</gene>
<dbReference type="SUPFAM" id="SSF81442">
    <property type="entry name" value="Cytochrome c oxidase subunit I-like"/>
    <property type="match status" value="1"/>
</dbReference>
<dbReference type="Gene3D" id="1.20.210.10">
    <property type="entry name" value="Cytochrome c oxidase-like, subunit I domain"/>
    <property type="match status" value="1"/>
</dbReference>
<accession>A0ABT0AIB8</accession>
<comment type="caution">
    <text evidence="2">The sequence shown here is derived from an EMBL/GenBank/DDBJ whole genome shotgun (WGS) entry which is preliminary data.</text>
</comment>
<feature type="transmembrane region" description="Helical" evidence="1">
    <location>
        <begin position="35"/>
        <end position="56"/>
    </location>
</feature>
<dbReference type="InterPro" id="IPR000883">
    <property type="entry name" value="Cyt_C_Oxase_1"/>
</dbReference>
<reference evidence="2" key="1">
    <citation type="submission" date="2022-03" db="EMBL/GenBank/DDBJ databases">
        <title>Identification of a novel bacterium isolated from mangrove sediments.</title>
        <authorList>
            <person name="Pan X."/>
        </authorList>
    </citation>
    <scope>NUCLEOTIDE SEQUENCE</scope>
    <source>
        <strain evidence="2">B2637</strain>
    </source>
</reference>
<name>A0ABT0AIB8_9SPHN</name>
<feature type="non-terminal residue" evidence="2">
    <location>
        <position position="161"/>
    </location>
</feature>
<organism evidence="2 3">
    <name type="scientific">Novosphingobium mangrovi</name>
    <name type="common">ex Hu et al. 2023</name>
    <dbReference type="NCBI Taxonomy" id="2930094"/>
    <lineage>
        <taxon>Bacteria</taxon>
        <taxon>Pseudomonadati</taxon>
        <taxon>Pseudomonadota</taxon>
        <taxon>Alphaproteobacteria</taxon>
        <taxon>Sphingomonadales</taxon>
        <taxon>Sphingomonadaceae</taxon>
        <taxon>Novosphingobium</taxon>
    </lineage>
</organism>
<evidence type="ECO:0000256" key="1">
    <source>
        <dbReference type="SAM" id="Phobius"/>
    </source>
</evidence>
<protein>
    <submittedName>
        <fullName evidence="2">Cbb3-type cytochrome c oxidase subunit I</fullName>
    </submittedName>
</protein>
<keyword evidence="1" id="KW-0472">Membrane</keyword>
<feature type="transmembrane region" description="Helical" evidence="1">
    <location>
        <begin position="77"/>
        <end position="102"/>
    </location>
</feature>
<sequence length="161" mass="17522">MVTVLARAGLWLAVLFLAVIGVALAADGGFAIHMSIVALAALIAVWFTVRSADYGAIARGILKMPDEGRYDDDPVRWGVIATVFWGVVGFAAGVFIAAQLTWPWLNLEPYLNFSRLRPLHTSAVIFAFGGNALIATSYYVVQRTCRARLAFPGLARFVFWG</sequence>
<proteinExistence type="predicted"/>
<keyword evidence="1" id="KW-0812">Transmembrane</keyword>
<dbReference type="EMBL" id="JALHAT010000072">
    <property type="protein sequence ID" value="MCJ1962907.1"/>
    <property type="molecule type" value="Genomic_DNA"/>
</dbReference>
<feature type="transmembrane region" description="Helical" evidence="1">
    <location>
        <begin position="122"/>
        <end position="141"/>
    </location>
</feature>
<keyword evidence="1" id="KW-1133">Transmembrane helix</keyword>
<keyword evidence="3" id="KW-1185">Reference proteome</keyword>
<dbReference type="Proteomes" id="UP001162802">
    <property type="component" value="Unassembled WGS sequence"/>
</dbReference>
<dbReference type="InterPro" id="IPR036927">
    <property type="entry name" value="Cyt_c_oxase-like_su1_sf"/>
</dbReference>